<keyword evidence="3" id="KW-0687">Ribonucleoprotein</keyword>
<gene>
    <name evidence="8" type="ORF">TKK_018194</name>
</gene>
<reference evidence="8 9" key="1">
    <citation type="journal article" date="2024" name="bioRxiv">
        <title>A reference genome for Trichogramma kaykai: A tiny desert-dwelling parasitoid wasp with competing sex-ratio distorters.</title>
        <authorList>
            <person name="Culotta J."/>
            <person name="Lindsey A.R."/>
        </authorList>
    </citation>
    <scope>NUCLEOTIDE SEQUENCE [LARGE SCALE GENOMIC DNA]</scope>
    <source>
        <strain evidence="8 9">KSX58</strain>
    </source>
</reference>
<dbReference type="SUPFAM" id="SSF50104">
    <property type="entry name" value="Translation proteins SH3-like domain"/>
    <property type="match status" value="1"/>
</dbReference>
<evidence type="ECO:0000259" key="6">
    <source>
        <dbReference type="Pfam" id="PF00467"/>
    </source>
</evidence>
<dbReference type="GO" id="GO:1990904">
    <property type="term" value="C:ribonucleoprotein complex"/>
    <property type="evidence" value="ECO:0007669"/>
    <property type="project" value="UniProtKB-KW"/>
</dbReference>
<feature type="domain" description="Large ribosomal subunit protein eL14" evidence="7">
    <location>
        <begin position="73"/>
        <end position="147"/>
    </location>
</feature>
<evidence type="ECO:0000313" key="8">
    <source>
        <dbReference type="EMBL" id="KAL3386331.1"/>
    </source>
</evidence>
<organism evidence="8 9">
    <name type="scientific">Trichogramma kaykai</name>
    <dbReference type="NCBI Taxonomy" id="54128"/>
    <lineage>
        <taxon>Eukaryota</taxon>
        <taxon>Metazoa</taxon>
        <taxon>Ecdysozoa</taxon>
        <taxon>Arthropoda</taxon>
        <taxon>Hexapoda</taxon>
        <taxon>Insecta</taxon>
        <taxon>Pterygota</taxon>
        <taxon>Neoptera</taxon>
        <taxon>Endopterygota</taxon>
        <taxon>Hymenoptera</taxon>
        <taxon>Apocrita</taxon>
        <taxon>Proctotrupomorpha</taxon>
        <taxon>Chalcidoidea</taxon>
        <taxon>Trichogrammatidae</taxon>
        <taxon>Trichogramma</taxon>
    </lineage>
</organism>
<dbReference type="InterPro" id="IPR008991">
    <property type="entry name" value="Translation_prot_SH3-like_sf"/>
</dbReference>
<evidence type="ECO:0000313" key="9">
    <source>
        <dbReference type="Proteomes" id="UP001627154"/>
    </source>
</evidence>
<dbReference type="EMBL" id="JBJJXI010000147">
    <property type="protein sequence ID" value="KAL3386331.1"/>
    <property type="molecule type" value="Genomic_DNA"/>
</dbReference>
<dbReference type="CDD" id="cd23702">
    <property type="entry name" value="eL14"/>
    <property type="match status" value="1"/>
</dbReference>
<feature type="domain" description="KOW" evidence="6">
    <location>
        <begin position="37"/>
        <end position="66"/>
    </location>
</feature>
<dbReference type="InterPro" id="IPR002784">
    <property type="entry name" value="Ribosomal_eL14_dom"/>
</dbReference>
<dbReference type="Pfam" id="PF00467">
    <property type="entry name" value="KOW"/>
    <property type="match status" value="1"/>
</dbReference>
<proteinExistence type="inferred from homology"/>
<dbReference type="Proteomes" id="UP001627154">
    <property type="component" value="Unassembled WGS sequence"/>
</dbReference>
<accession>A0ABD2W004</accession>
<evidence type="ECO:0000259" key="7">
    <source>
        <dbReference type="Pfam" id="PF01929"/>
    </source>
</evidence>
<keyword evidence="2" id="KW-0689">Ribosomal protein</keyword>
<sequence length="172" mass="19772">MFELPAYIQSCLDASRHVRSATLFFKTWPFERFVQTGRVAYVSNGPNKGKLVAIVDVIDQNRVLVDGPAAKVPRGQMSLSNLHLTKFRLKFPFTGSTRVVRKAWEAGKIEKKWKETVWAQKVAAKEKRAALSDYDRFKLRKAKRVRNALRTEAFYRLKKVAKKSKAKKATKE</sequence>
<dbReference type="InterPro" id="IPR005824">
    <property type="entry name" value="KOW"/>
</dbReference>
<evidence type="ECO:0000256" key="4">
    <source>
        <dbReference type="ARBA" id="ARBA00035215"/>
    </source>
</evidence>
<name>A0ABD2W004_9HYME</name>
<dbReference type="Gene3D" id="2.30.30.30">
    <property type="match status" value="1"/>
</dbReference>
<evidence type="ECO:0000256" key="3">
    <source>
        <dbReference type="ARBA" id="ARBA00023274"/>
    </source>
</evidence>
<keyword evidence="9" id="KW-1185">Reference proteome</keyword>
<evidence type="ECO:0000256" key="2">
    <source>
        <dbReference type="ARBA" id="ARBA00022980"/>
    </source>
</evidence>
<dbReference type="PANTHER" id="PTHR11127">
    <property type="entry name" value="60S RIBOSOMAL PROTEIN L14"/>
    <property type="match status" value="1"/>
</dbReference>
<comment type="caution">
    <text evidence="8">The sequence shown here is derived from an EMBL/GenBank/DDBJ whole genome shotgun (WGS) entry which is preliminary data.</text>
</comment>
<dbReference type="GO" id="GO:0005840">
    <property type="term" value="C:ribosome"/>
    <property type="evidence" value="ECO:0007669"/>
    <property type="project" value="UniProtKB-KW"/>
</dbReference>
<dbReference type="InterPro" id="IPR039660">
    <property type="entry name" value="Ribosomal_eL14"/>
</dbReference>
<evidence type="ECO:0000256" key="1">
    <source>
        <dbReference type="ARBA" id="ARBA00006592"/>
    </source>
</evidence>
<evidence type="ECO:0000256" key="5">
    <source>
        <dbReference type="ARBA" id="ARBA00035318"/>
    </source>
</evidence>
<dbReference type="InterPro" id="IPR014722">
    <property type="entry name" value="Rib_uL2_dom2"/>
</dbReference>
<comment type="similarity">
    <text evidence="1">Belongs to the eukaryotic ribosomal protein eL14 family.</text>
</comment>
<dbReference type="Pfam" id="PF01929">
    <property type="entry name" value="Ribosomal_L14e"/>
    <property type="match status" value="1"/>
</dbReference>
<dbReference type="PANTHER" id="PTHR11127:SF2">
    <property type="entry name" value="LARGE RIBOSOMAL SUBUNIT PROTEIN EL14"/>
    <property type="match status" value="1"/>
</dbReference>
<dbReference type="Gene3D" id="6.10.250.2270">
    <property type="match status" value="1"/>
</dbReference>
<protein>
    <recommendedName>
        <fullName evidence="4">Large ribosomal subunit protein eL14</fullName>
    </recommendedName>
    <alternativeName>
        <fullName evidence="5">60S ribosomal protein L14</fullName>
    </alternativeName>
</protein>
<dbReference type="AlphaFoldDB" id="A0ABD2W004"/>